<dbReference type="Proteomes" id="UP000094622">
    <property type="component" value="Unassembled WGS sequence"/>
</dbReference>
<dbReference type="Gene3D" id="3.40.470.10">
    <property type="entry name" value="Uracil-DNA glycosylase-like domain"/>
    <property type="match status" value="1"/>
</dbReference>
<dbReference type="PATRIC" id="fig|1439726.3.peg.3555"/>
<keyword evidence="5" id="KW-0408">Iron</keyword>
<keyword evidence="3" id="KW-0227">DNA damage</keyword>
<keyword evidence="7" id="KW-0234">DNA repair</keyword>
<dbReference type="AlphaFoldDB" id="A0A1E3GZH1"/>
<dbReference type="InterPro" id="IPR051536">
    <property type="entry name" value="UDG_Type-4/5"/>
</dbReference>
<evidence type="ECO:0000256" key="8">
    <source>
        <dbReference type="ARBA" id="ARBA00023779"/>
    </source>
</evidence>
<dbReference type="SMART" id="SM00987">
    <property type="entry name" value="UreE_C"/>
    <property type="match status" value="1"/>
</dbReference>
<evidence type="ECO:0000256" key="2">
    <source>
        <dbReference type="ARBA" id="ARBA00022723"/>
    </source>
</evidence>
<dbReference type="InterPro" id="IPR044147">
    <property type="entry name" value="UdgB-like"/>
</dbReference>
<evidence type="ECO:0000256" key="5">
    <source>
        <dbReference type="ARBA" id="ARBA00023004"/>
    </source>
</evidence>
<reference evidence="11 12" key="1">
    <citation type="submission" date="2016-07" db="EMBL/GenBank/DDBJ databases">
        <title>Draft Genome Sequence of Methylobrevis pamukkalensis PK2.</title>
        <authorList>
            <person name="Vasilenko O.V."/>
            <person name="Doronina N.V."/>
            <person name="Shmareva M.N."/>
            <person name="Tarlachkov S.V."/>
            <person name="Mustakhimov I."/>
            <person name="Trotsenko Y.A."/>
        </authorList>
    </citation>
    <scope>NUCLEOTIDE SEQUENCE [LARGE SCALE GENOMIC DNA]</scope>
    <source>
        <strain evidence="11 12">PK2</strain>
    </source>
</reference>
<dbReference type="GO" id="GO:0004844">
    <property type="term" value="F:uracil DNA N-glycosylase activity"/>
    <property type="evidence" value="ECO:0007669"/>
    <property type="project" value="InterPro"/>
</dbReference>
<sequence>MSASVVADPGRNCPLCPRLVAFREEARAREPGWFNAPVPSFVPGSGPRSARVLIVGLAPGLRGANRTGRPFTGDYAGDLLYDTLISYGFATGKFEARPDDSLTLIDAAVTNAVRCVPPENKPIGAEIGNCRQFLETTISSFPNLAAIVALGRIAHESALRALKPHLPLAPSAYRFVHGAIHEVAGPSGPLLFTDSYHCSRYNTNTGRLTPEMFRSVFSALRERIG</sequence>
<feature type="domain" description="Uracil-DNA glycosylase-like" evidence="10">
    <location>
        <begin position="43"/>
        <end position="217"/>
    </location>
</feature>
<evidence type="ECO:0000256" key="4">
    <source>
        <dbReference type="ARBA" id="ARBA00022801"/>
    </source>
</evidence>
<keyword evidence="1" id="KW-0004">4Fe-4S</keyword>
<organism evidence="11 12">
    <name type="scientific">Methylobrevis pamukkalensis</name>
    <dbReference type="NCBI Taxonomy" id="1439726"/>
    <lineage>
        <taxon>Bacteria</taxon>
        <taxon>Pseudomonadati</taxon>
        <taxon>Pseudomonadota</taxon>
        <taxon>Alphaproteobacteria</taxon>
        <taxon>Hyphomicrobiales</taxon>
        <taxon>Pleomorphomonadaceae</taxon>
        <taxon>Methylobrevis</taxon>
    </lineage>
</organism>
<dbReference type="InterPro" id="IPR036895">
    <property type="entry name" value="Uracil-DNA_glycosylase-like_sf"/>
</dbReference>
<dbReference type="PANTHER" id="PTHR33693:SF3">
    <property type="entry name" value="TYPE-5 URACIL-DNA GLYCOSYLASE"/>
    <property type="match status" value="1"/>
</dbReference>
<gene>
    <name evidence="11" type="ORF">A6302_03380</name>
</gene>
<evidence type="ECO:0000256" key="1">
    <source>
        <dbReference type="ARBA" id="ARBA00022485"/>
    </source>
</evidence>
<dbReference type="Pfam" id="PF03167">
    <property type="entry name" value="UDG"/>
    <property type="match status" value="1"/>
</dbReference>
<name>A0A1E3GZH1_9HYPH</name>
<evidence type="ECO:0000313" key="12">
    <source>
        <dbReference type="Proteomes" id="UP000094622"/>
    </source>
</evidence>
<dbReference type="GO" id="GO:0033958">
    <property type="term" value="F:DNA-deoxyinosine glycosylase activity"/>
    <property type="evidence" value="ECO:0007669"/>
    <property type="project" value="InterPro"/>
</dbReference>
<evidence type="ECO:0000313" key="11">
    <source>
        <dbReference type="EMBL" id="ODN69325.1"/>
    </source>
</evidence>
<dbReference type="EMBL" id="MCRJ01000097">
    <property type="protein sequence ID" value="ODN69325.1"/>
    <property type="molecule type" value="Genomic_DNA"/>
</dbReference>
<evidence type="ECO:0000259" key="10">
    <source>
        <dbReference type="SMART" id="SM00986"/>
    </source>
</evidence>
<evidence type="ECO:0000256" key="9">
    <source>
        <dbReference type="ARBA" id="ARBA00023887"/>
    </source>
</evidence>
<proteinExistence type="inferred from homology"/>
<dbReference type="CDD" id="cd10031">
    <property type="entry name" value="UDG-F5_TTUDGB_like"/>
    <property type="match status" value="1"/>
</dbReference>
<keyword evidence="6" id="KW-0411">Iron-sulfur</keyword>
<evidence type="ECO:0000256" key="6">
    <source>
        <dbReference type="ARBA" id="ARBA00023014"/>
    </source>
</evidence>
<dbReference type="GO" id="GO:0051539">
    <property type="term" value="F:4 iron, 4 sulfur cluster binding"/>
    <property type="evidence" value="ECO:0007669"/>
    <property type="project" value="UniProtKB-KW"/>
</dbReference>
<comment type="caution">
    <text evidence="11">The sequence shown here is derived from an EMBL/GenBank/DDBJ whole genome shotgun (WGS) entry which is preliminary data.</text>
</comment>
<dbReference type="InterPro" id="IPR005122">
    <property type="entry name" value="Uracil-DNA_glycosylase-like"/>
</dbReference>
<protein>
    <recommendedName>
        <fullName evidence="9">Type-5 uracil-DNA glycosylase</fullName>
    </recommendedName>
</protein>
<accession>A0A1E3GZH1</accession>
<dbReference type="SUPFAM" id="SSF52141">
    <property type="entry name" value="Uracil-DNA glycosylase-like"/>
    <property type="match status" value="1"/>
</dbReference>
<keyword evidence="12" id="KW-1185">Reference proteome</keyword>
<evidence type="ECO:0000256" key="7">
    <source>
        <dbReference type="ARBA" id="ARBA00023204"/>
    </source>
</evidence>
<keyword evidence="4" id="KW-0378">Hydrolase</keyword>
<evidence type="ECO:0000256" key="3">
    <source>
        <dbReference type="ARBA" id="ARBA00022763"/>
    </source>
</evidence>
<dbReference type="GO" id="GO:0006284">
    <property type="term" value="P:base-excision repair"/>
    <property type="evidence" value="ECO:0007669"/>
    <property type="project" value="InterPro"/>
</dbReference>
<dbReference type="PANTHER" id="PTHR33693">
    <property type="entry name" value="TYPE-5 URACIL-DNA GLYCOSYLASE"/>
    <property type="match status" value="1"/>
</dbReference>
<comment type="similarity">
    <text evidence="8">Belongs to the uracil-DNA glycosylase (UDG) superfamily. Type 5 (UDGb) family.</text>
</comment>
<dbReference type="GO" id="GO:0046872">
    <property type="term" value="F:metal ion binding"/>
    <property type="evidence" value="ECO:0007669"/>
    <property type="project" value="UniProtKB-KW"/>
</dbReference>
<dbReference type="SMART" id="SM00986">
    <property type="entry name" value="UDG"/>
    <property type="match status" value="1"/>
</dbReference>
<keyword evidence="2" id="KW-0479">Metal-binding</keyword>